<dbReference type="EMBL" id="CP003345">
    <property type="protein sequence ID" value="AFM06091.1"/>
    <property type="molecule type" value="Genomic_DNA"/>
</dbReference>
<organism evidence="1 2">
    <name type="scientific">Bernardetia litoralis (strain ATCC 23117 / DSM 6794 / NBRC 15988 / NCIMB 1366 / Fx l1 / Sio-4)</name>
    <name type="common">Flexibacter litoralis</name>
    <dbReference type="NCBI Taxonomy" id="880071"/>
    <lineage>
        <taxon>Bacteria</taxon>
        <taxon>Pseudomonadati</taxon>
        <taxon>Bacteroidota</taxon>
        <taxon>Cytophagia</taxon>
        <taxon>Cytophagales</taxon>
        <taxon>Bernardetiaceae</taxon>
        <taxon>Bernardetia</taxon>
    </lineage>
</organism>
<protein>
    <recommendedName>
        <fullName evidence="3">Bacterial sensory transduction regulator</fullName>
    </recommendedName>
</protein>
<dbReference type="Proteomes" id="UP000006054">
    <property type="component" value="Chromosome"/>
</dbReference>
<dbReference type="RefSeq" id="WP_014799515.1">
    <property type="nucleotide sequence ID" value="NC_018018.1"/>
</dbReference>
<evidence type="ECO:0008006" key="3">
    <source>
        <dbReference type="Google" id="ProtNLM"/>
    </source>
</evidence>
<accession>I4AQ56</accession>
<sequence>MQKSDPTKSYEVVKQISSLLQMNGFATELHEFMPNCWFNYTYNSTNYTCYVAVDSIKYIITYYFVPAIKIPEELLMFANEFAELASSKTSSSKFEIDDSIREISYTIVRDWKEAVPQMSSIMDDIETGMSMWGMYLSSITSVLFDGKTPKEALSWR</sequence>
<dbReference type="KEGG" id="fli:Fleli_3780"/>
<dbReference type="AlphaFoldDB" id="I4AQ56"/>
<gene>
    <name evidence="1" type="ordered locus">Fleli_3780</name>
</gene>
<keyword evidence="2" id="KW-1185">Reference proteome</keyword>
<name>I4AQ56_BERLS</name>
<evidence type="ECO:0000313" key="1">
    <source>
        <dbReference type="EMBL" id="AFM06091.1"/>
    </source>
</evidence>
<dbReference type="STRING" id="880071.Fleli_3780"/>
<evidence type="ECO:0000313" key="2">
    <source>
        <dbReference type="Proteomes" id="UP000006054"/>
    </source>
</evidence>
<reference evidence="2" key="1">
    <citation type="submission" date="2012-06" db="EMBL/GenBank/DDBJ databases">
        <title>The complete genome of Flexibacter litoralis DSM 6794.</title>
        <authorList>
            <person name="Lucas S."/>
            <person name="Copeland A."/>
            <person name="Lapidus A."/>
            <person name="Glavina del Rio T."/>
            <person name="Dalin E."/>
            <person name="Tice H."/>
            <person name="Bruce D."/>
            <person name="Goodwin L."/>
            <person name="Pitluck S."/>
            <person name="Peters L."/>
            <person name="Ovchinnikova G."/>
            <person name="Lu M."/>
            <person name="Kyrpides N."/>
            <person name="Mavromatis K."/>
            <person name="Ivanova N."/>
            <person name="Brettin T."/>
            <person name="Detter J.C."/>
            <person name="Han C."/>
            <person name="Larimer F."/>
            <person name="Land M."/>
            <person name="Hauser L."/>
            <person name="Markowitz V."/>
            <person name="Cheng J.-F."/>
            <person name="Hugenholtz P."/>
            <person name="Woyke T."/>
            <person name="Wu D."/>
            <person name="Spring S."/>
            <person name="Lang E."/>
            <person name="Kopitz M."/>
            <person name="Brambilla E."/>
            <person name="Klenk H.-P."/>
            <person name="Eisen J.A."/>
        </authorList>
    </citation>
    <scope>NUCLEOTIDE SEQUENCE [LARGE SCALE GENOMIC DNA]</scope>
    <source>
        <strain evidence="2">ATCC 23117 / DSM 6794 / NBRC 15988 / NCIMB 1366 / Sio-4</strain>
    </source>
</reference>
<proteinExistence type="predicted"/>
<dbReference type="HOGENOM" id="CLU_1683977_0_0_10"/>